<organism evidence="12 13">
    <name type="scientific">Caenorhabditis tropicalis</name>
    <dbReference type="NCBI Taxonomy" id="1561998"/>
    <lineage>
        <taxon>Eukaryota</taxon>
        <taxon>Metazoa</taxon>
        <taxon>Ecdysozoa</taxon>
        <taxon>Nematoda</taxon>
        <taxon>Chromadorea</taxon>
        <taxon>Rhabditida</taxon>
        <taxon>Rhabditina</taxon>
        <taxon>Rhabditomorpha</taxon>
        <taxon>Rhabditoidea</taxon>
        <taxon>Rhabditidae</taxon>
        <taxon>Peloderinae</taxon>
        <taxon>Caenorhabditis</taxon>
    </lineage>
</organism>
<dbReference type="InterPro" id="IPR013568">
    <property type="entry name" value="SEFIR_dom"/>
</dbReference>
<keyword evidence="12" id="KW-1185">Reference proteome</keyword>
<evidence type="ECO:0000256" key="4">
    <source>
        <dbReference type="ARBA" id="ARBA00022989"/>
    </source>
</evidence>
<evidence type="ECO:0000256" key="2">
    <source>
        <dbReference type="ARBA" id="ARBA00022692"/>
    </source>
</evidence>
<dbReference type="PROSITE" id="PS51534">
    <property type="entry name" value="SEFIR"/>
    <property type="match status" value="1"/>
</dbReference>
<evidence type="ECO:0000256" key="10">
    <source>
        <dbReference type="SAM" id="SignalP"/>
    </source>
</evidence>
<dbReference type="AlphaFoldDB" id="A0A1I7TSR3"/>
<evidence type="ECO:0000259" key="11">
    <source>
        <dbReference type="PROSITE" id="PS51534"/>
    </source>
</evidence>
<keyword evidence="4 9" id="KW-1133">Transmembrane helix</keyword>
<feature type="chain" id="PRO_5009307902" evidence="10">
    <location>
        <begin position="33"/>
        <end position="703"/>
    </location>
</feature>
<comment type="subcellular location">
    <subcellularLocation>
        <location evidence="1">Membrane</location>
        <topology evidence="1">Single-pass type I membrane protein</topology>
    </subcellularLocation>
</comment>
<dbReference type="Pfam" id="PF08357">
    <property type="entry name" value="SEFIR"/>
    <property type="match status" value="1"/>
</dbReference>
<keyword evidence="7" id="KW-0325">Glycoprotein</keyword>
<feature type="domain" description="SEFIR" evidence="11">
    <location>
        <begin position="409"/>
        <end position="559"/>
    </location>
</feature>
<keyword evidence="3 10" id="KW-0732">Signal</keyword>
<protein>
    <submittedName>
        <fullName evidence="13">SEFIR domain-containing protein</fullName>
    </submittedName>
</protein>
<feature type="compositionally biased region" description="Acidic residues" evidence="8">
    <location>
        <begin position="652"/>
        <end position="662"/>
    </location>
</feature>
<evidence type="ECO:0000256" key="3">
    <source>
        <dbReference type="ARBA" id="ARBA00022729"/>
    </source>
</evidence>
<dbReference type="GO" id="GO:0030368">
    <property type="term" value="F:interleukin-17 receptor activity"/>
    <property type="evidence" value="ECO:0007669"/>
    <property type="project" value="InterPro"/>
</dbReference>
<sequence>MTGSPTTLFYFFFLSSFLFSLLSSSAIPTTVSTPTNASEYILRNVFEHHDTCYDDSFVYVKASDASKSSLYSTYSTTRDCSGRLNNHDLPDKLPTCPPGLIDLDVMPLYVEKSQISYPYANLNISVKVHSSFDTVAFRLQCLYASDGQDVYCSDSKDMYINGIKEWPCRGLHVSSKVKYPVKFSYTCFRLTSYSTYVINATVLPQKCRISTIITSPSFSHLFPDLIVNQSVSQKIIHTTDPLWAPTLAADFSDDNAIWLRVGKAPRAECDTIKVNVYKEHADDSEKVSFLETFTVKCPDNAVKWEDLSSGKYLLTAYVPIRGCKFFCEKQARGCTQCLRTHLNLVVHETRASLQWRAVQKFKDYQFEIFIVTVVLVGIFVTIMIIVLVVYIRKKMKEAEETRNIQLKDFVNTMIVYADDNKPHTECVTFLVDNLRNGANIRPVFDVEELITSENVVPSRWLIDQLSTLTKFVIVMSDCAVRILDAEESKTHYLIKARPFDDLFSPAIDFIIENVTRDPAAGRKKYAIVRFNYSPPVPANLSVLNLPTYNLPEQFGHLTAFLHDLDLADNVVITNNMSQERLTVWRATFGRVETYHNENPTWISKRWIPKENRDTLVVKRDQPATQKYQTDKDRIAASERLHLLPPTGVRHDDEDDSPEEEKEETIVIAGPRSREIPDESDDDDNDDDDDEDEEGSATIVALDP</sequence>
<evidence type="ECO:0000256" key="9">
    <source>
        <dbReference type="SAM" id="Phobius"/>
    </source>
</evidence>
<feature type="signal peptide" evidence="10">
    <location>
        <begin position="1"/>
        <end position="32"/>
    </location>
</feature>
<evidence type="ECO:0000313" key="12">
    <source>
        <dbReference type="Proteomes" id="UP000095282"/>
    </source>
</evidence>
<evidence type="ECO:0000256" key="1">
    <source>
        <dbReference type="ARBA" id="ARBA00004479"/>
    </source>
</evidence>
<dbReference type="Proteomes" id="UP000095282">
    <property type="component" value="Unplaced"/>
</dbReference>
<proteinExistence type="predicted"/>
<dbReference type="Gene3D" id="3.40.50.11530">
    <property type="match status" value="1"/>
</dbReference>
<feature type="compositionally biased region" description="Basic and acidic residues" evidence="8">
    <location>
        <begin position="628"/>
        <end position="641"/>
    </location>
</feature>
<name>A0A1I7TSR3_9PELO</name>
<dbReference type="WBParaSite" id="Csp11.Scaffold629.g11397.t1">
    <property type="protein sequence ID" value="Csp11.Scaffold629.g11397.t1"/>
    <property type="gene ID" value="Csp11.Scaffold629.g11397"/>
</dbReference>
<accession>A0A1I7TSR3</accession>
<dbReference type="InterPro" id="IPR039465">
    <property type="entry name" value="IL-17_rcpt-like"/>
</dbReference>
<reference evidence="13" key="1">
    <citation type="submission" date="2016-11" db="UniProtKB">
        <authorList>
            <consortium name="WormBaseParasite"/>
        </authorList>
    </citation>
    <scope>IDENTIFICATION</scope>
</reference>
<dbReference type="STRING" id="1561998.A0A1I7TSR3"/>
<keyword evidence="2 9" id="KW-0812">Transmembrane</keyword>
<evidence type="ECO:0000256" key="7">
    <source>
        <dbReference type="ARBA" id="ARBA00023180"/>
    </source>
</evidence>
<feature type="region of interest" description="Disordered" evidence="8">
    <location>
        <begin position="621"/>
        <end position="703"/>
    </location>
</feature>
<dbReference type="eggNOG" id="ENOG502S3GM">
    <property type="taxonomic scope" value="Eukaryota"/>
</dbReference>
<keyword evidence="6" id="KW-0675">Receptor</keyword>
<dbReference type="PANTHER" id="PTHR15583">
    <property type="entry name" value="INTERLEUKIN-17 RECEPTOR"/>
    <property type="match status" value="1"/>
</dbReference>
<dbReference type="PANTHER" id="PTHR15583:SF7">
    <property type="entry name" value="INTERLEUKIN CYTOKINE RECEPTOR-RELATED PROTEIN 2"/>
    <property type="match status" value="1"/>
</dbReference>
<evidence type="ECO:0000256" key="5">
    <source>
        <dbReference type="ARBA" id="ARBA00023136"/>
    </source>
</evidence>
<evidence type="ECO:0000256" key="8">
    <source>
        <dbReference type="SAM" id="MobiDB-lite"/>
    </source>
</evidence>
<keyword evidence="5 9" id="KW-0472">Membrane</keyword>
<feature type="transmembrane region" description="Helical" evidence="9">
    <location>
        <begin position="368"/>
        <end position="391"/>
    </location>
</feature>
<evidence type="ECO:0000256" key="6">
    <source>
        <dbReference type="ARBA" id="ARBA00023170"/>
    </source>
</evidence>
<dbReference type="GO" id="GO:0016020">
    <property type="term" value="C:membrane"/>
    <property type="evidence" value="ECO:0007669"/>
    <property type="project" value="UniProtKB-SubCell"/>
</dbReference>
<evidence type="ECO:0000313" key="13">
    <source>
        <dbReference type="WBParaSite" id="Csp11.Scaffold629.g11397.t1"/>
    </source>
</evidence>
<feature type="compositionally biased region" description="Acidic residues" evidence="8">
    <location>
        <begin position="677"/>
        <end position="694"/>
    </location>
</feature>